<keyword evidence="4 5" id="KW-0408">Iron</keyword>
<feature type="binding site" evidence="5">
    <location>
        <position position="364"/>
    </location>
    <ligand>
        <name>Fe cation</name>
        <dbReference type="ChEBI" id="CHEBI:24875"/>
        <note>catalytic</note>
    </ligand>
</feature>
<dbReference type="Gene3D" id="2.60.120.590">
    <property type="entry name" value="Alpha-ketoglutarate-dependent dioxygenase AlkB-like"/>
    <property type="match status" value="1"/>
</dbReference>
<feature type="binding site" evidence="5">
    <location>
        <position position="312"/>
    </location>
    <ligand>
        <name>Fe cation</name>
        <dbReference type="ChEBI" id="CHEBI:24875"/>
        <note>catalytic</note>
    </ligand>
</feature>
<dbReference type="OrthoDB" id="6614653at2759"/>
<evidence type="ECO:0000256" key="5">
    <source>
        <dbReference type="PIRSR" id="PIRSR604574-2"/>
    </source>
</evidence>
<dbReference type="PANTHER" id="PTHR16557:SF2">
    <property type="entry name" value="NUCLEIC ACID DIOXYGENASE ALKBH1"/>
    <property type="match status" value="1"/>
</dbReference>
<keyword evidence="2" id="KW-0223">Dioxygenase</keyword>
<evidence type="ECO:0000256" key="6">
    <source>
        <dbReference type="SAM" id="MobiDB-lite"/>
    </source>
</evidence>
<feature type="binding site" evidence="5">
    <location>
        <position position="310"/>
    </location>
    <ligand>
        <name>Fe cation</name>
        <dbReference type="ChEBI" id="CHEBI:24875"/>
        <note>catalytic</note>
    </ligand>
</feature>
<protein>
    <recommendedName>
        <fullName evidence="7">Fe2OG dioxygenase domain-containing protein</fullName>
    </recommendedName>
</protein>
<dbReference type="Pfam" id="PF13532">
    <property type="entry name" value="2OG-FeII_Oxy_2"/>
    <property type="match status" value="1"/>
</dbReference>
<dbReference type="InterPro" id="IPR037151">
    <property type="entry name" value="AlkB-like_sf"/>
</dbReference>
<feature type="region of interest" description="Disordered" evidence="6">
    <location>
        <begin position="92"/>
        <end position="140"/>
    </location>
</feature>
<dbReference type="RefSeq" id="XP_018733979.1">
    <property type="nucleotide sequence ID" value="XM_018881384.1"/>
</dbReference>
<dbReference type="PANTHER" id="PTHR16557">
    <property type="entry name" value="ALKYLATED DNA REPAIR PROTEIN ALKB-RELATED"/>
    <property type="match status" value="1"/>
</dbReference>
<organism evidence="8 9">
    <name type="scientific">Sugiyamaella lignohabitans</name>
    <dbReference type="NCBI Taxonomy" id="796027"/>
    <lineage>
        <taxon>Eukaryota</taxon>
        <taxon>Fungi</taxon>
        <taxon>Dikarya</taxon>
        <taxon>Ascomycota</taxon>
        <taxon>Saccharomycotina</taxon>
        <taxon>Dipodascomycetes</taxon>
        <taxon>Dipodascales</taxon>
        <taxon>Trichomonascaceae</taxon>
        <taxon>Sugiyamaella</taxon>
    </lineage>
</organism>
<comment type="cofactor">
    <cofactor evidence="5">
        <name>Fe(2+)</name>
        <dbReference type="ChEBI" id="CHEBI:29033"/>
    </cofactor>
    <text evidence="5">Binds 1 Fe(2+) ion per subunit.</text>
</comment>
<dbReference type="Proteomes" id="UP000189580">
    <property type="component" value="Chromosome c"/>
</dbReference>
<dbReference type="AlphaFoldDB" id="A0A167CCC5"/>
<reference evidence="8 9" key="1">
    <citation type="submission" date="2016-02" db="EMBL/GenBank/DDBJ databases">
        <title>Complete genome sequence and transcriptome regulation of the pentose utilising yeast Sugiyamaella lignohabitans.</title>
        <authorList>
            <person name="Bellasio M."/>
            <person name="Peymann A."/>
            <person name="Valli M."/>
            <person name="Sipitzky M."/>
            <person name="Graf A."/>
            <person name="Sauer M."/>
            <person name="Marx H."/>
            <person name="Mattanovich D."/>
        </authorList>
    </citation>
    <scope>NUCLEOTIDE SEQUENCE [LARGE SCALE GENOMIC DNA]</scope>
    <source>
        <strain evidence="8 9">CBS 10342</strain>
    </source>
</reference>
<dbReference type="InterPro" id="IPR027450">
    <property type="entry name" value="AlkB-like"/>
</dbReference>
<proteinExistence type="predicted"/>
<evidence type="ECO:0000256" key="2">
    <source>
        <dbReference type="ARBA" id="ARBA00022964"/>
    </source>
</evidence>
<dbReference type="GeneID" id="30036436"/>
<dbReference type="EMBL" id="CP014500">
    <property type="protein sequence ID" value="ANB11502.1"/>
    <property type="molecule type" value="Genomic_DNA"/>
</dbReference>
<keyword evidence="3" id="KW-0560">Oxidoreductase</keyword>
<accession>A0A167CCC5</accession>
<keyword evidence="9" id="KW-1185">Reference proteome</keyword>
<evidence type="ECO:0000256" key="1">
    <source>
        <dbReference type="ARBA" id="ARBA00022723"/>
    </source>
</evidence>
<evidence type="ECO:0000256" key="3">
    <source>
        <dbReference type="ARBA" id="ARBA00023002"/>
    </source>
</evidence>
<gene>
    <name evidence="8" type="ORF">AWJ20_4317</name>
</gene>
<dbReference type="GO" id="GO:0005634">
    <property type="term" value="C:nucleus"/>
    <property type="evidence" value="ECO:0007669"/>
    <property type="project" value="TreeGrafter"/>
</dbReference>
<dbReference type="GO" id="GO:0005737">
    <property type="term" value="C:cytoplasm"/>
    <property type="evidence" value="ECO:0007669"/>
    <property type="project" value="TreeGrafter"/>
</dbReference>
<sequence>MTCYDEETTTPSVTPSPRPESPVSGSASPVVDLFKPYYKSHRYLHRSEVGSDPDILDPCSCRTYSGGYTVTEQSSPVSDRWSSAVNLFVPQTRASDPDSVSGHHRKGIYSSPHDSSRPGPHPDTGTGTSTSSGGPFRDSHERTNEAIDVGIGGGGVDDVSSGAVYTTVRIAELPGLEIISGLLSHELQQQLVVDTVREYLPPKEHLTNLDVHYHVPRPFNIFDDDVELIHKIPAKPPLTMSEVRAKKLRWVTIGGQYNWTTKVYPSLTPGTDGFPFFPPRLANLLSSIFKIKCEAAIVNFYSPGDILSPHQDVAELAKADLVSVSLGCDCVFYVGKTRDSKPLPILLRSGDIIVMGGDSRFAYHGVGRVWPDTCPSFLTDFDPGFDRQLYRSWVANKRININVRQML</sequence>
<evidence type="ECO:0000313" key="8">
    <source>
        <dbReference type="EMBL" id="ANB11502.1"/>
    </source>
</evidence>
<dbReference type="GO" id="GO:0051213">
    <property type="term" value="F:dioxygenase activity"/>
    <property type="evidence" value="ECO:0007669"/>
    <property type="project" value="UniProtKB-KW"/>
</dbReference>
<evidence type="ECO:0000259" key="7">
    <source>
        <dbReference type="PROSITE" id="PS51471"/>
    </source>
</evidence>
<feature type="region of interest" description="Disordered" evidence="6">
    <location>
        <begin position="1"/>
        <end position="30"/>
    </location>
</feature>
<dbReference type="InterPro" id="IPR005123">
    <property type="entry name" value="Oxoglu/Fe-dep_dioxygenase_dom"/>
</dbReference>
<dbReference type="GO" id="GO:0046872">
    <property type="term" value="F:metal ion binding"/>
    <property type="evidence" value="ECO:0007669"/>
    <property type="project" value="UniProtKB-KW"/>
</dbReference>
<feature type="domain" description="Fe2OG dioxygenase" evidence="7">
    <location>
        <begin position="292"/>
        <end position="407"/>
    </location>
</feature>
<evidence type="ECO:0000256" key="4">
    <source>
        <dbReference type="ARBA" id="ARBA00023004"/>
    </source>
</evidence>
<evidence type="ECO:0000313" key="9">
    <source>
        <dbReference type="Proteomes" id="UP000189580"/>
    </source>
</evidence>
<keyword evidence="1 5" id="KW-0479">Metal-binding</keyword>
<dbReference type="PROSITE" id="PS51471">
    <property type="entry name" value="FE2OG_OXY"/>
    <property type="match status" value="1"/>
</dbReference>
<feature type="compositionally biased region" description="Low complexity" evidence="6">
    <location>
        <begin position="124"/>
        <end position="134"/>
    </location>
</feature>
<dbReference type="KEGG" id="slb:AWJ20_4317"/>
<dbReference type="InterPro" id="IPR004574">
    <property type="entry name" value="Alkb"/>
</dbReference>
<name>A0A167CCC5_9ASCO</name>
<dbReference type="SUPFAM" id="SSF51197">
    <property type="entry name" value="Clavaminate synthase-like"/>
    <property type="match status" value="1"/>
</dbReference>